<dbReference type="SUPFAM" id="SSF53098">
    <property type="entry name" value="Ribonuclease H-like"/>
    <property type="match status" value="1"/>
</dbReference>
<protein>
    <submittedName>
        <fullName evidence="2">Integrase catalytic subunit</fullName>
    </submittedName>
</protein>
<dbReference type="PROSITE" id="PS50994">
    <property type="entry name" value="INTEGRASE"/>
    <property type="match status" value="1"/>
</dbReference>
<dbReference type="GO" id="GO:0015074">
    <property type="term" value="P:DNA integration"/>
    <property type="evidence" value="ECO:0007669"/>
    <property type="project" value="InterPro"/>
</dbReference>
<evidence type="ECO:0000259" key="1">
    <source>
        <dbReference type="PROSITE" id="PS50994"/>
    </source>
</evidence>
<dbReference type="InterPro" id="IPR009057">
    <property type="entry name" value="Homeodomain-like_sf"/>
</dbReference>
<dbReference type="Pfam" id="PF13683">
    <property type="entry name" value="rve_3"/>
    <property type="match status" value="1"/>
</dbReference>
<dbReference type="InterPro" id="IPR001584">
    <property type="entry name" value="Integrase_cat-core"/>
</dbReference>
<feature type="domain" description="Integrase catalytic" evidence="1">
    <location>
        <begin position="127"/>
        <end position="314"/>
    </location>
</feature>
<dbReference type="InterPro" id="IPR012337">
    <property type="entry name" value="RNaseH-like_sf"/>
</dbReference>
<reference evidence="2" key="1">
    <citation type="journal article" date="2016" name="Appl. Environ. Microbiol.">
        <title>Functional Metagenomics of a Biostimulated Petroleum-Contaminated Soil Reveals an Extraordinary Diversity of Extradiol Dioxygenases.</title>
        <authorList>
            <person name="Terron-Gonzalez L."/>
            <person name="Martin-Cabello G."/>
            <person name="Ferrer M."/>
            <person name="Santero E."/>
        </authorList>
    </citation>
    <scope>NUCLEOTIDE SEQUENCE</scope>
</reference>
<organism evidence="2">
    <name type="scientific">uncultured bacterium UPO68_UPO87</name>
    <dbReference type="NCBI Taxonomy" id="1776988"/>
    <lineage>
        <taxon>Bacteria</taxon>
        <taxon>environmental samples</taxon>
    </lineage>
</organism>
<evidence type="ECO:0000313" key="2">
    <source>
        <dbReference type="EMBL" id="AMK59515.1"/>
    </source>
</evidence>
<name>A0A126SYY2_9BACT</name>
<dbReference type="GO" id="GO:0003677">
    <property type="term" value="F:DNA binding"/>
    <property type="evidence" value="ECO:0007669"/>
    <property type="project" value="InterPro"/>
</dbReference>
<sequence>MNMHKNARLTPIGRERLIELMLSGHTPEAAARAAGVCPRTARKWLARYRAEGRAGLTDRSSRPRKLRWPTAAGTVKRIIALRRERWTGKHIACETGVSPATVSRVLKRAGLSRLKDLEPAEPVRRYERKAPGEMIHIDIKKLGRFERTGHRITGDRRGQSAPRGRKQGGYGWEYVHVAIDDHSRLSFSQIYPNEKGVSAVRHLKATVAWYRKLGVTVERVMTDNGSCYKSHAFAKACRDLKIKHIRTKPYTPKTNGKAERFIQTALREWAYARAYETSDQRAADLPLWTHLYNWHRPHGGIKDQTPISRLDLKPDNLLRHHT</sequence>
<dbReference type="SUPFAM" id="SSF46689">
    <property type="entry name" value="Homeodomain-like"/>
    <property type="match status" value="1"/>
</dbReference>
<dbReference type="PANTHER" id="PTHR35004">
    <property type="entry name" value="TRANSPOSASE RV3428C-RELATED"/>
    <property type="match status" value="1"/>
</dbReference>
<dbReference type="InterPro" id="IPR036397">
    <property type="entry name" value="RNaseH_sf"/>
</dbReference>
<dbReference type="InterPro" id="IPR024967">
    <property type="entry name" value="DNA-bd_IS481-type"/>
</dbReference>
<dbReference type="EMBL" id="KU144991">
    <property type="protein sequence ID" value="AMK59515.1"/>
    <property type="molecule type" value="Genomic_DNA"/>
</dbReference>
<accession>A0A126SYY2</accession>
<proteinExistence type="predicted"/>
<dbReference type="PANTHER" id="PTHR35004:SF6">
    <property type="entry name" value="TRANSPOSASE"/>
    <property type="match status" value="1"/>
</dbReference>
<dbReference type="Gene3D" id="3.30.420.10">
    <property type="entry name" value="Ribonuclease H-like superfamily/Ribonuclease H"/>
    <property type="match status" value="1"/>
</dbReference>
<dbReference type="Gene3D" id="1.10.260.40">
    <property type="entry name" value="lambda repressor-like DNA-binding domains"/>
    <property type="match status" value="1"/>
</dbReference>
<dbReference type="InterPro" id="IPR047656">
    <property type="entry name" value="IS481-like_transpos"/>
</dbReference>
<dbReference type="NCBIfam" id="NF033577">
    <property type="entry name" value="transpos_IS481"/>
    <property type="match status" value="1"/>
</dbReference>
<dbReference type="InterPro" id="IPR010982">
    <property type="entry name" value="Lambda_DNA-bd_dom_sf"/>
</dbReference>
<dbReference type="Pfam" id="PF13011">
    <property type="entry name" value="LZ_Tnp_IS481"/>
    <property type="match status" value="1"/>
</dbReference>
<dbReference type="AlphaFoldDB" id="A0A126SYY2"/>